<gene>
    <name evidence="6" type="ORF">BU085_10460</name>
</gene>
<protein>
    <recommendedName>
        <fullName evidence="2 4">GTP cyclohydrolase 1 type 2 homolog</fullName>
    </recommendedName>
</protein>
<feature type="binding site" evidence="5">
    <location>
        <position position="64"/>
    </location>
    <ligand>
        <name>a divalent metal cation</name>
        <dbReference type="ChEBI" id="CHEBI:60240"/>
        <label>2</label>
    </ligand>
</feature>
<evidence type="ECO:0000256" key="5">
    <source>
        <dbReference type="PIRSR" id="PIRSR602678-1"/>
    </source>
</evidence>
<dbReference type="RefSeq" id="WP_049424355.1">
    <property type="nucleotide sequence ID" value="NZ_JALCYJ010000001.1"/>
</dbReference>
<dbReference type="FunFam" id="3.40.1390.30:FF:000001">
    <property type="entry name" value="GTP cyclohydrolase 1 type 2"/>
    <property type="match status" value="1"/>
</dbReference>
<evidence type="ECO:0000313" key="7">
    <source>
        <dbReference type="Proteomes" id="UP000240717"/>
    </source>
</evidence>
<dbReference type="AlphaFoldDB" id="A0A2T4PYD8"/>
<dbReference type="InterPro" id="IPR002678">
    <property type="entry name" value="DUF34/NIF3"/>
</dbReference>
<evidence type="ECO:0000256" key="3">
    <source>
        <dbReference type="ARBA" id="ARBA00022723"/>
    </source>
</evidence>
<evidence type="ECO:0000256" key="1">
    <source>
        <dbReference type="ARBA" id="ARBA00006964"/>
    </source>
</evidence>
<dbReference type="Gene3D" id="3.30.70.120">
    <property type="match status" value="1"/>
</dbReference>
<dbReference type="STRING" id="1194526.A284_05920"/>
<dbReference type="PIRSF" id="PIRSF037489">
    <property type="entry name" value="UCP037489_NIF3_YqfO"/>
    <property type="match status" value="1"/>
</dbReference>
<evidence type="ECO:0000313" key="6">
    <source>
        <dbReference type="EMBL" id="PTI50017.1"/>
    </source>
</evidence>
<dbReference type="FunFam" id="3.30.70.120:FF:000006">
    <property type="entry name" value="GTP cyclohydrolase 1 type 2 homolog"/>
    <property type="match status" value="1"/>
</dbReference>
<organism evidence="6 7">
    <name type="scientific">Staphylococcus warneri</name>
    <dbReference type="NCBI Taxonomy" id="1292"/>
    <lineage>
        <taxon>Bacteria</taxon>
        <taxon>Bacillati</taxon>
        <taxon>Bacillota</taxon>
        <taxon>Bacilli</taxon>
        <taxon>Bacillales</taxon>
        <taxon>Staphylococcaceae</taxon>
        <taxon>Staphylococcus</taxon>
    </lineage>
</organism>
<evidence type="ECO:0000256" key="4">
    <source>
        <dbReference type="PIRNR" id="PIRNR037489"/>
    </source>
</evidence>
<dbReference type="PANTHER" id="PTHR13799">
    <property type="entry name" value="NGG1 INTERACTING FACTOR 3"/>
    <property type="match status" value="1"/>
</dbReference>
<dbReference type="GO" id="GO:0046872">
    <property type="term" value="F:metal ion binding"/>
    <property type="evidence" value="ECO:0007669"/>
    <property type="project" value="UniProtKB-UniRule"/>
</dbReference>
<dbReference type="InterPro" id="IPR036069">
    <property type="entry name" value="DUF34/NIF3_sf"/>
</dbReference>
<accession>A0A2T4PYD8</accession>
<name>A0A2T4PYD8_STAWA</name>
<dbReference type="EMBL" id="PZEV01000041">
    <property type="protein sequence ID" value="PTI50017.1"/>
    <property type="molecule type" value="Genomic_DNA"/>
</dbReference>
<dbReference type="PANTHER" id="PTHR13799:SF14">
    <property type="entry name" value="GTP CYCLOHYDROLASE 1 TYPE 2 HOMOLOG"/>
    <property type="match status" value="1"/>
</dbReference>
<reference evidence="6 7" key="1">
    <citation type="journal article" date="2016" name="Front. Microbiol.">
        <title>Comprehensive Phylogenetic Analysis of Bovine Non-aureus Staphylococci Species Based on Whole-Genome Sequencing.</title>
        <authorList>
            <person name="Naushad S."/>
            <person name="Barkema H.W."/>
            <person name="Luby C."/>
            <person name="Condas L.A."/>
            <person name="Nobrega D.B."/>
            <person name="Carson D.A."/>
            <person name="De Buck J."/>
        </authorList>
    </citation>
    <scope>NUCLEOTIDE SEQUENCE [LARGE SCALE GENOMIC DNA]</scope>
    <source>
        <strain evidence="6 7">SNUC 2993</strain>
    </source>
</reference>
<feature type="binding site" evidence="5">
    <location>
        <position position="326"/>
    </location>
    <ligand>
        <name>a divalent metal cation</name>
        <dbReference type="ChEBI" id="CHEBI:60240"/>
        <label>1</label>
    </ligand>
</feature>
<dbReference type="GO" id="GO:0005737">
    <property type="term" value="C:cytoplasm"/>
    <property type="evidence" value="ECO:0007669"/>
    <property type="project" value="TreeGrafter"/>
</dbReference>
<sequence>MKINELMAMLDEHVPFNTAESWDNVGLLIGDESQEVTGILTALDCTLEIVEQAIDKNINTIISHHPLIFKGVQSITNQGYGEIIRLLIQNNINLIAMHTNLDVNPRGVNAMLATKIGLKNTNLINKEPEKYFKVQTFIPESHVETFKQQLNDIGLAKEGNYEYCFFESKGQGQFKPVDDANPYLGEIGEVEYVDEVKLEFMISYSQRQLTEKAIHQYHPYETPVYDFIELSKEGSFGLGIIGELNEPMNIDDFVSYVKSQLQIPSVRYVGCSNTTINKVAMIGGSGIGFEYEASQLGADIFITGDIKHHDALDAKIAGVNLLDINHYSEYVMKEGLKQLLEEWLVEENESNIKILASDINTDPFTYI</sequence>
<feature type="binding site" evidence="5">
    <location>
        <position position="65"/>
    </location>
    <ligand>
        <name>a divalent metal cation</name>
        <dbReference type="ChEBI" id="CHEBI:60240"/>
        <label>1</label>
    </ligand>
</feature>
<feature type="binding site" evidence="5">
    <location>
        <position position="329"/>
    </location>
    <ligand>
        <name>a divalent metal cation</name>
        <dbReference type="ChEBI" id="CHEBI:60240"/>
        <label>1</label>
    </ligand>
</feature>
<keyword evidence="3 4" id="KW-0479">Metal-binding</keyword>
<comment type="caution">
    <text evidence="6">The sequence shown here is derived from an EMBL/GenBank/DDBJ whole genome shotgun (WGS) entry which is preliminary data.</text>
</comment>
<dbReference type="SUPFAM" id="SSF102705">
    <property type="entry name" value="NIF3 (NGG1p interacting factor 3)-like"/>
    <property type="match status" value="1"/>
</dbReference>
<evidence type="ECO:0000256" key="2">
    <source>
        <dbReference type="ARBA" id="ARBA00022112"/>
    </source>
</evidence>
<dbReference type="Proteomes" id="UP000240717">
    <property type="component" value="Unassembled WGS sequence"/>
</dbReference>
<dbReference type="NCBIfam" id="TIGR00486">
    <property type="entry name" value="YbgI_SA1388"/>
    <property type="match status" value="1"/>
</dbReference>
<dbReference type="InterPro" id="IPR015867">
    <property type="entry name" value="N-reg_PII/ATP_PRibTrfase_C"/>
</dbReference>
<feature type="binding site" evidence="5">
    <location>
        <position position="102"/>
    </location>
    <ligand>
        <name>a divalent metal cation</name>
        <dbReference type="ChEBI" id="CHEBI:60240"/>
        <label>1</label>
    </ligand>
</feature>
<dbReference type="Gene3D" id="3.40.1390.30">
    <property type="entry name" value="NIF3 (NGG1p interacting factor 3)-like"/>
    <property type="match status" value="1"/>
</dbReference>
<dbReference type="Pfam" id="PF01784">
    <property type="entry name" value="DUF34_NIF3"/>
    <property type="match status" value="1"/>
</dbReference>
<dbReference type="InterPro" id="IPR017221">
    <property type="entry name" value="DUF34/NIF3_bac"/>
</dbReference>
<comment type="similarity">
    <text evidence="1 4">Belongs to the GTP cyclohydrolase I type 2/NIF3 family.</text>
</comment>
<proteinExistence type="inferred from homology"/>